<dbReference type="InterPro" id="IPR016170">
    <property type="entry name" value="Cytok_DH_C_sf"/>
</dbReference>
<evidence type="ECO:0000256" key="4">
    <source>
        <dbReference type="ARBA" id="ARBA00022692"/>
    </source>
</evidence>
<keyword evidence="7" id="KW-0560">Oxidoreductase</keyword>
<feature type="compositionally biased region" description="Low complexity" evidence="9">
    <location>
        <begin position="11"/>
        <end position="30"/>
    </location>
</feature>
<keyword evidence="8" id="KW-0472">Membrane</keyword>
<dbReference type="HOGENOM" id="CLU_048432_0_0_11"/>
<keyword evidence="4" id="KW-0812">Transmembrane</keyword>
<name>I0UZV6_9PSEU</name>
<evidence type="ECO:0000256" key="9">
    <source>
        <dbReference type="SAM" id="MobiDB-lite"/>
    </source>
</evidence>
<evidence type="ECO:0000259" key="10">
    <source>
        <dbReference type="PROSITE" id="PS51387"/>
    </source>
</evidence>
<evidence type="ECO:0000256" key="2">
    <source>
        <dbReference type="ARBA" id="ARBA00012405"/>
    </source>
</evidence>
<dbReference type="GO" id="GO:0071949">
    <property type="term" value="F:FAD binding"/>
    <property type="evidence" value="ECO:0007669"/>
    <property type="project" value="InterPro"/>
</dbReference>
<keyword evidence="5" id="KW-0274">FAD</keyword>
<sequence length="474" mass="53773">MLKSMVLDNRSASSPEPGTSPASAPSSAPGHAERVAALRAQLAAQPADIPIRLAKRTSNLFRSRARRSAPGLDTSALTHVLDVDPVARTADVEGMVTYERLVDATLPHGLMPMVVPQLKTITVGGAVTGLGIESSSFRNGMPHESVLEAEILTGDGDVVLARPDNEHADLFFGFPNSYGTLGYALRLRIELEPVKPYVRLRHVRYTDPGTYFTELARVCAEGTADFIDGTVFGPDELYLTLGTFTGEAPRLSDYTWLDVYYTSIRRHDIDYLHTRDYLWRWDTDWFWCSRALGVQHRPVRWLLGPRLLRSDVYWKVVSFDRRYDVSNRVYRLLGRPRREAVVQDVEIPVGSAAEFLGFLHSEVPLSPVWICPVRQRHPDRQWPLYELDPHTLYVNFGFWGTVPERKGHGPSAHNRCVEEKVAELGGRKSLYSESFYDERTFWRLYNGTTYERLKRRYDPKGRLLDLYAKCVGAE</sequence>
<gene>
    <name evidence="11" type="ORF">SacxiDRAFT_1150</name>
</gene>
<dbReference type="InterPro" id="IPR040165">
    <property type="entry name" value="Diminuto-like"/>
</dbReference>
<dbReference type="Gene3D" id="3.40.462.10">
    <property type="entry name" value="FAD-linked oxidases, C-terminal domain"/>
    <property type="match status" value="1"/>
</dbReference>
<dbReference type="EC" id="1.3.1.72" evidence="2"/>
<dbReference type="eggNOG" id="COG0277">
    <property type="taxonomic scope" value="Bacteria"/>
</dbReference>
<proteinExistence type="predicted"/>
<dbReference type="EMBL" id="JH636049">
    <property type="protein sequence ID" value="EID53409.1"/>
    <property type="molecule type" value="Genomic_DNA"/>
</dbReference>
<evidence type="ECO:0000256" key="6">
    <source>
        <dbReference type="ARBA" id="ARBA00022989"/>
    </source>
</evidence>
<keyword evidence="6" id="KW-1133">Transmembrane helix</keyword>
<keyword evidence="12" id="KW-1185">Reference proteome</keyword>
<dbReference type="PANTHER" id="PTHR10801">
    <property type="entry name" value="24-DEHYDROCHOLESTEROL REDUCTASE"/>
    <property type="match status" value="1"/>
</dbReference>
<dbReference type="Pfam" id="PF01565">
    <property type="entry name" value="FAD_binding_4"/>
    <property type="match status" value="1"/>
</dbReference>
<dbReference type="AlphaFoldDB" id="I0UZV6"/>
<dbReference type="PANTHER" id="PTHR10801:SF0">
    <property type="entry name" value="DELTA(24)-STEROL REDUCTASE"/>
    <property type="match status" value="1"/>
</dbReference>
<dbReference type="SUPFAM" id="SSF55103">
    <property type="entry name" value="FAD-linked oxidases, C-terminal domain"/>
    <property type="match status" value="1"/>
</dbReference>
<dbReference type="InterPro" id="IPR036318">
    <property type="entry name" value="FAD-bd_PCMH-like_sf"/>
</dbReference>
<evidence type="ECO:0000256" key="7">
    <source>
        <dbReference type="ARBA" id="ARBA00023002"/>
    </source>
</evidence>
<dbReference type="GO" id="GO:0016020">
    <property type="term" value="C:membrane"/>
    <property type="evidence" value="ECO:0007669"/>
    <property type="project" value="UniProtKB-SubCell"/>
</dbReference>
<reference evidence="11 12" key="1">
    <citation type="submission" date="2012-01" db="EMBL/GenBank/DDBJ databases">
        <title>Improved High-Quality Draft sequence of Saccharomonospora xinjiangensis XJ-54.</title>
        <authorList>
            <consortium name="US DOE Joint Genome Institute"/>
            <person name="Lucas S."/>
            <person name="Han J."/>
            <person name="Lapidus A."/>
            <person name="Cheng J.-F."/>
            <person name="Goodwin L."/>
            <person name="Pitluck S."/>
            <person name="Peters L."/>
            <person name="Mikhailova N."/>
            <person name="Teshima H."/>
            <person name="Detter J.C."/>
            <person name="Han C."/>
            <person name="Tapia R."/>
            <person name="Land M."/>
            <person name="Hauser L."/>
            <person name="Kyrpides N."/>
            <person name="Ivanova N."/>
            <person name="Pagani I."/>
            <person name="Brambilla E.-M."/>
            <person name="Klenk H.-P."/>
            <person name="Woyke T."/>
        </authorList>
    </citation>
    <scope>NUCLEOTIDE SEQUENCE [LARGE SCALE GENOMIC DNA]</scope>
    <source>
        <strain evidence="11 12">XJ-54</strain>
    </source>
</reference>
<feature type="region of interest" description="Disordered" evidence="9">
    <location>
        <begin position="1"/>
        <end position="32"/>
    </location>
</feature>
<dbReference type="InterPro" id="IPR016164">
    <property type="entry name" value="FAD-linked_Oxase-like_C"/>
</dbReference>
<dbReference type="GO" id="GO:0050614">
    <property type="term" value="F:Delta24-sterol reductase activity"/>
    <property type="evidence" value="ECO:0007669"/>
    <property type="project" value="UniProtKB-EC"/>
</dbReference>
<dbReference type="InterPro" id="IPR016166">
    <property type="entry name" value="FAD-bd_PCMH"/>
</dbReference>
<evidence type="ECO:0000256" key="1">
    <source>
        <dbReference type="ARBA" id="ARBA00004167"/>
    </source>
</evidence>
<feature type="domain" description="FAD-binding PCMH-type" evidence="10">
    <location>
        <begin position="19"/>
        <end position="194"/>
    </location>
</feature>
<dbReference type="InterPro" id="IPR006094">
    <property type="entry name" value="Oxid_FAD_bind_N"/>
</dbReference>
<dbReference type="STRING" id="882086.SacxiDRAFT_1150"/>
<dbReference type="Proteomes" id="UP000004691">
    <property type="component" value="Unassembled WGS sequence"/>
</dbReference>
<evidence type="ECO:0000313" key="12">
    <source>
        <dbReference type="Proteomes" id="UP000004691"/>
    </source>
</evidence>
<keyword evidence="3" id="KW-0285">Flavoprotein</keyword>
<dbReference type="InterPro" id="IPR016169">
    <property type="entry name" value="FAD-bd_PCMH_sub2"/>
</dbReference>
<evidence type="ECO:0000256" key="5">
    <source>
        <dbReference type="ARBA" id="ARBA00022827"/>
    </source>
</evidence>
<organism evidence="11 12">
    <name type="scientific">Saccharomonospora xinjiangensis XJ-54</name>
    <dbReference type="NCBI Taxonomy" id="882086"/>
    <lineage>
        <taxon>Bacteria</taxon>
        <taxon>Bacillati</taxon>
        <taxon>Actinomycetota</taxon>
        <taxon>Actinomycetes</taxon>
        <taxon>Pseudonocardiales</taxon>
        <taxon>Pseudonocardiaceae</taxon>
        <taxon>Saccharomonospora</taxon>
    </lineage>
</organism>
<dbReference type="SUPFAM" id="SSF56176">
    <property type="entry name" value="FAD-binding/transporter-associated domain-like"/>
    <property type="match status" value="1"/>
</dbReference>
<comment type="subcellular location">
    <subcellularLocation>
        <location evidence="1">Membrane</location>
        <topology evidence="1">Single-pass membrane protein</topology>
    </subcellularLocation>
</comment>
<evidence type="ECO:0000256" key="8">
    <source>
        <dbReference type="ARBA" id="ARBA00023136"/>
    </source>
</evidence>
<dbReference type="Gene3D" id="3.30.465.10">
    <property type="match status" value="1"/>
</dbReference>
<accession>I0UZV6</accession>
<evidence type="ECO:0000313" key="11">
    <source>
        <dbReference type="EMBL" id="EID53409.1"/>
    </source>
</evidence>
<evidence type="ECO:0000256" key="3">
    <source>
        <dbReference type="ARBA" id="ARBA00022630"/>
    </source>
</evidence>
<protein>
    <recommendedName>
        <fullName evidence="2">Delta(24)-sterol reductase</fullName>
        <ecNumber evidence="2">1.3.1.72</ecNumber>
    </recommendedName>
</protein>
<dbReference type="PROSITE" id="PS51387">
    <property type="entry name" value="FAD_PCMH"/>
    <property type="match status" value="1"/>
</dbReference>